<dbReference type="EMBL" id="JACHIT010000001">
    <property type="protein sequence ID" value="MBB5913918.1"/>
    <property type="molecule type" value="Genomic_DNA"/>
</dbReference>
<feature type="compositionally biased region" description="Basic and acidic residues" evidence="1">
    <location>
        <begin position="49"/>
        <end position="61"/>
    </location>
</feature>
<accession>A0A7W9PDY2</accession>
<dbReference type="Proteomes" id="UP000540412">
    <property type="component" value="Unassembled WGS sequence"/>
</dbReference>
<comment type="caution">
    <text evidence="2">The sequence shown here is derived from an EMBL/GenBank/DDBJ whole genome shotgun (WGS) entry which is preliminary data.</text>
</comment>
<feature type="region of interest" description="Disordered" evidence="1">
    <location>
        <begin position="49"/>
        <end position="142"/>
    </location>
</feature>
<proteinExistence type="predicted"/>
<evidence type="ECO:0000313" key="2">
    <source>
        <dbReference type="EMBL" id="MBB5913918.1"/>
    </source>
</evidence>
<evidence type="ECO:0000313" key="3">
    <source>
        <dbReference type="Proteomes" id="UP000540412"/>
    </source>
</evidence>
<name>A0A7W9PDY2_9NOCA</name>
<protein>
    <submittedName>
        <fullName evidence="2">Uncharacterized protein</fullName>
    </submittedName>
</protein>
<reference evidence="2 3" key="1">
    <citation type="submission" date="2020-08" db="EMBL/GenBank/DDBJ databases">
        <title>Sequencing the genomes of 1000 actinobacteria strains.</title>
        <authorList>
            <person name="Klenk H.-P."/>
        </authorList>
    </citation>
    <scope>NUCLEOTIDE SEQUENCE [LARGE SCALE GENOMIC DNA]</scope>
    <source>
        <strain evidence="2 3">DSM 43582</strain>
    </source>
</reference>
<dbReference type="RefSeq" id="WP_157185318.1">
    <property type="nucleotide sequence ID" value="NZ_JACHIT010000001.1"/>
</dbReference>
<sequence>MTHEPHQPTPDELRRFDELLAQSGLPTEPGTDEDEAEIAALLAAVDLRIADGETTDEHDLQPTDPDDEDGHHHRAMPTADRTSTPCLPLREVTQAPTPSACTPSPGLRSRSRRTSKPVDFPPAQRNTPRMPASNWTWGRWRA</sequence>
<dbReference type="AlphaFoldDB" id="A0A7W9PDY2"/>
<organism evidence="2 3">
    <name type="scientific">Nocardia transvalensis</name>
    <dbReference type="NCBI Taxonomy" id="37333"/>
    <lineage>
        <taxon>Bacteria</taxon>
        <taxon>Bacillati</taxon>
        <taxon>Actinomycetota</taxon>
        <taxon>Actinomycetes</taxon>
        <taxon>Mycobacteriales</taxon>
        <taxon>Nocardiaceae</taxon>
        <taxon>Nocardia</taxon>
    </lineage>
</organism>
<keyword evidence="3" id="KW-1185">Reference proteome</keyword>
<evidence type="ECO:0000256" key="1">
    <source>
        <dbReference type="SAM" id="MobiDB-lite"/>
    </source>
</evidence>
<gene>
    <name evidence="2" type="ORF">BJY24_002785</name>
</gene>